<evidence type="ECO:0008006" key="3">
    <source>
        <dbReference type="Google" id="ProtNLM"/>
    </source>
</evidence>
<protein>
    <recommendedName>
        <fullName evidence="3">CarboxypepD_reg-like domain-containing protein</fullName>
    </recommendedName>
</protein>
<dbReference type="AlphaFoldDB" id="A0A521EKA4"/>
<gene>
    <name evidence="1" type="ORF">SAMN06265379_10979</name>
</gene>
<sequence length="274" mass="31278">MKHLYITSAILLILTPKFSFSQPLQSKRFGIYILQNSIEEAVQFGAVKNIKTGEVSLTDEEGFFAISGLVGDTLKFHSLGYRDTSWVIPGIWFAMDQKIELKVEPNVYDLPEVDVVRYYSYAHFKQAFKDLRIPKTEKDIAREVFSSWDPLFKEAAAQGRIDAMAQGGSVGLGIGIGGKDKLRLQREAVDKLEEVQDKSQRFNYLVSRANIKHLTEYKGTCLDSFMVFLNTGYNLHYQMEEYDLLSAIINASAHFKALKGNEEWFLNRQDSDKF</sequence>
<evidence type="ECO:0000313" key="2">
    <source>
        <dbReference type="Proteomes" id="UP000319040"/>
    </source>
</evidence>
<reference evidence="1 2" key="1">
    <citation type="submission" date="2017-05" db="EMBL/GenBank/DDBJ databases">
        <authorList>
            <person name="Varghese N."/>
            <person name="Submissions S."/>
        </authorList>
    </citation>
    <scope>NUCLEOTIDE SEQUENCE [LARGE SCALE GENOMIC DNA]</scope>
    <source>
        <strain evidence="1 2">DSM 27040</strain>
    </source>
</reference>
<accession>A0A521EKA4</accession>
<dbReference type="OrthoDB" id="1118857at2"/>
<dbReference type="EMBL" id="FXTB01000009">
    <property type="protein sequence ID" value="SMO84347.1"/>
    <property type="molecule type" value="Genomic_DNA"/>
</dbReference>
<dbReference type="Proteomes" id="UP000319040">
    <property type="component" value="Unassembled WGS sequence"/>
</dbReference>
<organism evidence="1 2">
    <name type="scientific">Saccharicrinis carchari</name>
    <dbReference type="NCBI Taxonomy" id="1168039"/>
    <lineage>
        <taxon>Bacteria</taxon>
        <taxon>Pseudomonadati</taxon>
        <taxon>Bacteroidota</taxon>
        <taxon>Bacteroidia</taxon>
        <taxon>Marinilabiliales</taxon>
        <taxon>Marinilabiliaceae</taxon>
        <taxon>Saccharicrinis</taxon>
    </lineage>
</organism>
<proteinExistence type="predicted"/>
<name>A0A521EKA4_SACCC</name>
<evidence type="ECO:0000313" key="1">
    <source>
        <dbReference type="EMBL" id="SMO84347.1"/>
    </source>
</evidence>
<keyword evidence="2" id="KW-1185">Reference proteome</keyword>
<dbReference type="RefSeq" id="WP_142534277.1">
    <property type="nucleotide sequence ID" value="NZ_FXTB01000009.1"/>
</dbReference>